<evidence type="ECO:0000313" key="1">
    <source>
        <dbReference type="EMBL" id="TID14351.1"/>
    </source>
</evidence>
<dbReference type="Proteomes" id="UP000298493">
    <property type="component" value="Unassembled WGS sequence"/>
</dbReference>
<dbReference type="EMBL" id="SNSC02000023">
    <property type="protein sequence ID" value="TID14351.1"/>
    <property type="molecule type" value="Genomic_DNA"/>
</dbReference>
<dbReference type="AlphaFoldDB" id="A0A4Z1NG85"/>
<comment type="caution">
    <text evidence="1">The sequence shown here is derived from an EMBL/GenBank/DDBJ whole genome shotgun (WGS) entry which is preliminary data.</text>
</comment>
<accession>A0A4Z1NG85</accession>
<sequence length="144" mass="15859">MVEEQKFPPRRRRTEDVPPIRRSVQCRYQWQSPSFLSEGNSEEGKYEVGRRGEGKAVYIRISAEPGASSRQQGNDGGWQGKGGRACDCFRPGVKGQVLELPCGLGTGENLTQTTSASTVQLGTHLSIDMSRQFVNSGAQDIRRA</sequence>
<protein>
    <submittedName>
        <fullName evidence="1">Uncharacterized protein</fullName>
    </submittedName>
</protein>
<evidence type="ECO:0000313" key="2">
    <source>
        <dbReference type="Proteomes" id="UP000298493"/>
    </source>
</evidence>
<gene>
    <name evidence="1" type="ORF">E6O75_ATG09430</name>
</gene>
<name>A0A4Z1NG85_9PEZI</name>
<keyword evidence="2" id="KW-1185">Reference proteome</keyword>
<organism evidence="1 2">
    <name type="scientific">Venturia nashicola</name>
    <dbReference type="NCBI Taxonomy" id="86259"/>
    <lineage>
        <taxon>Eukaryota</taxon>
        <taxon>Fungi</taxon>
        <taxon>Dikarya</taxon>
        <taxon>Ascomycota</taxon>
        <taxon>Pezizomycotina</taxon>
        <taxon>Dothideomycetes</taxon>
        <taxon>Pleosporomycetidae</taxon>
        <taxon>Venturiales</taxon>
        <taxon>Venturiaceae</taxon>
        <taxon>Venturia</taxon>
    </lineage>
</organism>
<reference evidence="1 2" key="1">
    <citation type="submission" date="2019-04" db="EMBL/GenBank/DDBJ databases">
        <title>High contiguity whole genome sequence and gene annotation resource for two Venturia nashicola isolates.</title>
        <authorList>
            <person name="Prokchorchik M."/>
            <person name="Won K."/>
            <person name="Lee Y."/>
            <person name="Choi E.D."/>
            <person name="Segonzac C."/>
            <person name="Sohn K.H."/>
        </authorList>
    </citation>
    <scope>NUCLEOTIDE SEQUENCE [LARGE SCALE GENOMIC DNA]</scope>
    <source>
        <strain evidence="1 2">PRI2</strain>
    </source>
</reference>
<proteinExistence type="predicted"/>